<evidence type="ECO:0000256" key="3">
    <source>
        <dbReference type="ARBA" id="ARBA00022695"/>
    </source>
</evidence>
<reference evidence="8 9" key="1">
    <citation type="submission" date="2019-08" db="EMBL/GenBank/DDBJ databases">
        <title>In-depth cultivation of the pig gut microbiome towards novel bacterial diversity and tailored functional studies.</title>
        <authorList>
            <person name="Wylensek D."/>
            <person name="Hitch T.C.A."/>
            <person name="Clavel T."/>
        </authorList>
    </citation>
    <scope>NUCLEOTIDE SEQUENCE [LARGE SCALE GENOMIC DNA]</scope>
    <source>
        <strain evidence="8 9">SM-530-WT-4B</strain>
    </source>
</reference>
<evidence type="ECO:0000313" key="8">
    <source>
        <dbReference type="EMBL" id="MST56404.1"/>
    </source>
</evidence>
<evidence type="ECO:0000256" key="7">
    <source>
        <dbReference type="HAMAP-Rule" id="MF_00397"/>
    </source>
</evidence>
<dbReference type="AlphaFoldDB" id="A0A6L5YDL5"/>
<keyword evidence="9" id="KW-1185">Reference proteome</keyword>
<dbReference type="Pfam" id="PF01874">
    <property type="entry name" value="CitG"/>
    <property type="match status" value="1"/>
</dbReference>
<keyword evidence="8" id="KW-0328">Glycosyltransferase</keyword>
<dbReference type="NCBIfam" id="TIGR03125">
    <property type="entry name" value="citrate_citG"/>
    <property type="match status" value="1"/>
</dbReference>
<evidence type="ECO:0000256" key="6">
    <source>
        <dbReference type="ARBA" id="ARBA00048574"/>
    </source>
</evidence>
<evidence type="ECO:0000256" key="5">
    <source>
        <dbReference type="ARBA" id="ARBA00022840"/>
    </source>
</evidence>
<dbReference type="Proteomes" id="UP000473699">
    <property type="component" value="Unassembled WGS sequence"/>
</dbReference>
<evidence type="ECO:0000313" key="9">
    <source>
        <dbReference type="Proteomes" id="UP000473699"/>
    </source>
</evidence>
<dbReference type="GO" id="GO:0016757">
    <property type="term" value="F:glycosyltransferase activity"/>
    <property type="evidence" value="ECO:0007669"/>
    <property type="project" value="UniProtKB-KW"/>
</dbReference>
<evidence type="ECO:0000256" key="1">
    <source>
        <dbReference type="ARBA" id="ARBA00001210"/>
    </source>
</evidence>
<dbReference type="NCBIfam" id="TIGR03124">
    <property type="entry name" value="citrate_citX"/>
    <property type="match status" value="1"/>
</dbReference>
<sequence>MFPLGSPRGIFVLAFCVLSALGYARFRQKRQRGFALFNENQYDNENKSACGHFMEEDFMDVERILGENGVSLAQMLAARERRAARQREMLRGGGKSLISYTLNMPGEIKQFPLARSFFRHGLERLERHLARNGISIVKKECRLGPAGSEAMLLTDGAPADVKRLAVALEISSPASRLYDMDVLASDGTKISREALGLPPRRCVICGRAVVDCAPRRIHPARELACAAVKLMYDDAVGRFADTVASAAQRALLYEVCVSPKPGLVDRFNSGSHRDMDLFTFMDSAGALAPYFRRCAALGAEAAEQEPERLFQALRLPGMEAERAMLEATGGVNVHKGAIFSVGVICAARGRLWGRGENAAAERLAGVARKMLVGLKDEFSPQGQSAGERIFRESGVTGIRGEAAAGFPTVLERGLPVFERLLEEKLPLNDAAAVTLLHLIGAADDTNMIRRSSLSRFREVQSEIGRLLDEETVPATADIARLDRQFITENLSPGGSADLLALTLLLHFMRDFESEKAPWRSES</sequence>
<dbReference type="InterPro" id="IPR017551">
    <property type="entry name" value="TriPribosyl-deP-CoA_syn_CitG"/>
</dbReference>
<comment type="catalytic activity">
    <reaction evidence="6">
        <text>apo-[citrate lyase ACP] + 2'-(5''-triphospho-alpha-D-ribosyl)-3'-dephospho-CoA = holo-[citrate lyase ACP] + diphosphate</text>
        <dbReference type="Rhea" id="RHEA:16333"/>
        <dbReference type="Rhea" id="RHEA-COMP:10157"/>
        <dbReference type="Rhea" id="RHEA-COMP:10158"/>
        <dbReference type="ChEBI" id="CHEBI:29999"/>
        <dbReference type="ChEBI" id="CHEBI:33019"/>
        <dbReference type="ChEBI" id="CHEBI:61378"/>
        <dbReference type="ChEBI" id="CHEBI:82683"/>
        <dbReference type="EC" id="2.7.7.61"/>
    </reaction>
</comment>
<dbReference type="HAMAP" id="MF_00397">
    <property type="entry name" value="CitG"/>
    <property type="match status" value="1"/>
</dbReference>
<dbReference type="GO" id="GO:0005524">
    <property type="term" value="F:ATP binding"/>
    <property type="evidence" value="ECO:0007669"/>
    <property type="project" value="UniProtKB-KW"/>
</dbReference>
<accession>A0A6L5YDL5</accession>
<dbReference type="Pfam" id="PF03802">
    <property type="entry name" value="CitX"/>
    <property type="match status" value="1"/>
</dbReference>
<comment type="similarity">
    <text evidence="7">Belongs to the CitG/MdcB family.</text>
</comment>
<evidence type="ECO:0000256" key="4">
    <source>
        <dbReference type="ARBA" id="ARBA00022741"/>
    </source>
</evidence>
<dbReference type="GO" id="GO:0046917">
    <property type="term" value="F:triphosphoribosyl-dephospho-CoA synthase activity"/>
    <property type="evidence" value="ECO:0007669"/>
    <property type="project" value="UniProtKB-UniRule"/>
</dbReference>
<name>A0A6L5YDL5_9BACT</name>
<dbReference type="GO" id="GO:0050519">
    <property type="term" value="F:holo-citrate lyase synthase activity"/>
    <property type="evidence" value="ECO:0007669"/>
    <property type="project" value="UniProtKB-EC"/>
</dbReference>
<evidence type="ECO:0000256" key="2">
    <source>
        <dbReference type="ARBA" id="ARBA00022679"/>
    </source>
</evidence>
<comment type="caution">
    <text evidence="8">The sequence shown here is derived from an EMBL/GenBank/DDBJ whole genome shotgun (WGS) entry which is preliminary data.</text>
</comment>
<dbReference type="InterPro" id="IPR002736">
    <property type="entry name" value="CitG"/>
</dbReference>
<keyword evidence="3" id="KW-0548">Nucleotidyltransferase</keyword>
<proteinExistence type="inferred from homology"/>
<dbReference type="Gene3D" id="1.10.4200.10">
    <property type="entry name" value="Triphosphoribosyl-dephospho-CoA protein"/>
    <property type="match status" value="2"/>
</dbReference>
<gene>
    <name evidence="7 8" type="primary">citG</name>
    <name evidence="8" type="ORF">FYJ74_10220</name>
</gene>
<dbReference type="GO" id="GO:0051191">
    <property type="term" value="P:prosthetic group biosynthetic process"/>
    <property type="evidence" value="ECO:0007669"/>
    <property type="project" value="InterPro"/>
</dbReference>
<keyword evidence="5 7" id="KW-0067">ATP-binding</keyword>
<dbReference type="PANTHER" id="PTHR30201:SF2">
    <property type="entry name" value="2-(5''-TRIPHOSPHORIBOSYL)-3'-DEPHOSPHOCOENZYME-A SYNTHASE"/>
    <property type="match status" value="1"/>
</dbReference>
<keyword evidence="2 7" id="KW-0808">Transferase</keyword>
<dbReference type="PANTHER" id="PTHR30201">
    <property type="entry name" value="TRIPHOSPHORIBOSYL-DEPHOSPHO-COA SYNTHASE"/>
    <property type="match status" value="1"/>
</dbReference>
<comment type="catalytic activity">
    <reaction evidence="1 7">
        <text>3'-dephospho-CoA + ATP = 2'-(5''-triphospho-alpha-D-ribosyl)-3'-dephospho-CoA + adenine</text>
        <dbReference type="Rhea" id="RHEA:15117"/>
        <dbReference type="ChEBI" id="CHEBI:16708"/>
        <dbReference type="ChEBI" id="CHEBI:30616"/>
        <dbReference type="ChEBI" id="CHEBI:57328"/>
        <dbReference type="ChEBI" id="CHEBI:61378"/>
        <dbReference type="EC" id="2.4.2.52"/>
    </reaction>
</comment>
<keyword evidence="4 7" id="KW-0547">Nucleotide-binding</keyword>
<dbReference type="InterPro" id="IPR005551">
    <property type="entry name" value="CitX"/>
</dbReference>
<protein>
    <recommendedName>
        <fullName evidence="7">Probable 2-(5''-triphosphoribosyl)-3'-dephosphocoenzyme-A synthase</fullName>
        <shortName evidence="7">2-(5''-triphosphoribosyl)-3'-dephospho-CoA synthase</shortName>
        <ecNumber evidence="7">2.4.2.52</ecNumber>
    </recommendedName>
</protein>
<dbReference type="EMBL" id="VUNH01000011">
    <property type="protein sequence ID" value="MST56404.1"/>
    <property type="molecule type" value="Genomic_DNA"/>
</dbReference>
<organism evidence="8 9">
    <name type="scientific">Pyramidobacter porci</name>
    <dbReference type="NCBI Taxonomy" id="2605789"/>
    <lineage>
        <taxon>Bacteria</taxon>
        <taxon>Thermotogati</taxon>
        <taxon>Synergistota</taxon>
        <taxon>Synergistia</taxon>
        <taxon>Synergistales</taxon>
        <taxon>Dethiosulfovibrionaceae</taxon>
        <taxon>Pyramidobacter</taxon>
    </lineage>
</organism>
<dbReference type="EC" id="2.4.2.52" evidence="7"/>